<gene>
    <name evidence="3" type="ORF">MPLDJ20_110252</name>
</gene>
<reference evidence="3 4" key="1">
    <citation type="submission" date="2014-08" db="EMBL/GenBank/DDBJ databases">
        <authorList>
            <person name="Moulin Lionel"/>
        </authorList>
    </citation>
    <scope>NUCLEOTIDE SEQUENCE [LARGE SCALE GENOMIC DNA]</scope>
</reference>
<evidence type="ECO:0000256" key="1">
    <source>
        <dbReference type="SAM" id="MobiDB-lite"/>
    </source>
</evidence>
<dbReference type="Pfam" id="PF01541">
    <property type="entry name" value="GIY-YIG"/>
    <property type="match status" value="1"/>
</dbReference>
<sequence>MYMTASQKGGTIYIGVTSDLARRMPEHKNGQGSRFTSRYGAQRLVCYEEYFDIGRCHTARKIVKALAAPMEDRTDREDQSRMVRALSRDGLVSDPHRRGARMSRHGS</sequence>
<accession>A0A090DS15</accession>
<protein>
    <recommendedName>
        <fullName evidence="2">GIY-YIG domain-containing protein</fullName>
    </recommendedName>
</protein>
<dbReference type="Gene3D" id="3.40.1440.10">
    <property type="entry name" value="GIY-YIG endonuclease"/>
    <property type="match status" value="1"/>
</dbReference>
<proteinExistence type="predicted"/>
<evidence type="ECO:0000259" key="2">
    <source>
        <dbReference type="PROSITE" id="PS50164"/>
    </source>
</evidence>
<feature type="region of interest" description="Disordered" evidence="1">
    <location>
        <begin position="71"/>
        <end position="107"/>
    </location>
</feature>
<dbReference type="InterPro" id="IPR035901">
    <property type="entry name" value="GIY-YIG_endonuc_sf"/>
</dbReference>
<feature type="compositionally biased region" description="Basic residues" evidence="1">
    <location>
        <begin position="98"/>
        <end position="107"/>
    </location>
</feature>
<dbReference type="AlphaFoldDB" id="A0A090DS15"/>
<dbReference type="Proteomes" id="UP000046373">
    <property type="component" value="Unassembled WGS sequence"/>
</dbReference>
<dbReference type="InterPro" id="IPR000305">
    <property type="entry name" value="GIY-YIG_endonuc"/>
</dbReference>
<feature type="domain" description="GIY-YIG" evidence="2">
    <location>
        <begin position="1"/>
        <end position="84"/>
    </location>
</feature>
<name>A0A090DS15_MESPL</name>
<organism evidence="3 4">
    <name type="scientific">Mesorhizobium plurifarium</name>
    <dbReference type="NCBI Taxonomy" id="69974"/>
    <lineage>
        <taxon>Bacteria</taxon>
        <taxon>Pseudomonadati</taxon>
        <taxon>Pseudomonadota</taxon>
        <taxon>Alphaproteobacteria</taxon>
        <taxon>Hyphomicrobiales</taxon>
        <taxon>Phyllobacteriaceae</taxon>
        <taxon>Mesorhizobium</taxon>
    </lineage>
</organism>
<feature type="compositionally biased region" description="Basic and acidic residues" evidence="1">
    <location>
        <begin position="71"/>
        <end position="81"/>
    </location>
</feature>
<dbReference type="PROSITE" id="PS50164">
    <property type="entry name" value="GIY_YIG"/>
    <property type="match status" value="1"/>
</dbReference>
<dbReference type="SUPFAM" id="SSF82771">
    <property type="entry name" value="GIY-YIG endonuclease"/>
    <property type="match status" value="1"/>
</dbReference>
<evidence type="ECO:0000313" key="3">
    <source>
        <dbReference type="EMBL" id="CDX19498.1"/>
    </source>
</evidence>
<evidence type="ECO:0000313" key="4">
    <source>
        <dbReference type="Proteomes" id="UP000046373"/>
    </source>
</evidence>
<dbReference type="EMBL" id="CCNB01000003">
    <property type="protein sequence ID" value="CDX19498.1"/>
    <property type="molecule type" value="Genomic_DNA"/>
</dbReference>